<feature type="compositionally biased region" description="Low complexity" evidence="1">
    <location>
        <begin position="150"/>
        <end position="170"/>
    </location>
</feature>
<keyword evidence="3" id="KW-1185">Reference proteome</keyword>
<feature type="region of interest" description="Disordered" evidence="1">
    <location>
        <begin position="123"/>
        <end position="244"/>
    </location>
</feature>
<comment type="caution">
    <text evidence="2">The sequence shown here is derived from an EMBL/GenBank/DDBJ whole genome shotgun (WGS) entry which is preliminary data.</text>
</comment>
<feature type="compositionally biased region" description="Low complexity" evidence="1">
    <location>
        <begin position="189"/>
        <end position="221"/>
    </location>
</feature>
<sequence length="443" mass="44429">MTDGEEVPSPRDPQDPAGFVAQLQALKDWSGLTYRELSVRAEAVGDSLPRSTVANMLARGTLPREELLVAFVRACGAGPEETERWLAARKHLAGRRSPHPAPGPCACAPGSCTCGPHDPEPARTTGAPAPLPGAADASGSVPAPRPGPDAPAAEPDAPAGAPAPDAAGRPPGDGGPAGVPGAGDDRPRGAAGDTGPPAGTAPRPHTGAAARDAAPAGDHPPNGARAHTGTGPAAADGRSGAGRPRGLRAWAGRALVPVLGGITLLMALVTVVSHLGGDGKDGPGPTAAAPPAEGRADIRALHSGLCLNERRGQRSGQVYQVDCAGAVVPRYSLARLDGGLWRIVSDHPDYGPGCSGIPVEAARKDGAPLADQECGKRGPSEAFRIEPLDGDPAQGHRLRSAGSGLCVTVPGASREAWTAVVQKPCAPDGAGQLFGFDRPRSGG</sequence>
<dbReference type="AlphaFoldDB" id="A0A918AUM2"/>
<protein>
    <recommendedName>
        <fullName evidence="4">XRE family transcriptional regulator</fullName>
    </recommendedName>
</protein>
<dbReference type="Gene3D" id="2.80.10.50">
    <property type="match status" value="1"/>
</dbReference>
<evidence type="ECO:0008006" key="4">
    <source>
        <dbReference type="Google" id="ProtNLM"/>
    </source>
</evidence>
<accession>A0A918AUM2</accession>
<feature type="compositionally biased region" description="Low complexity" evidence="1">
    <location>
        <begin position="123"/>
        <end position="137"/>
    </location>
</feature>
<dbReference type="SUPFAM" id="SSF50370">
    <property type="entry name" value="Ricin B-like lectins"/>
    <property type="match status" value="1"/>
</dbReference>
<evidence type="ECO:0000313" key="3">
    <source>
        <dbReference type="Proteomes" id="UP000654123"/>
    </source>
</evidence>
<feature type="compositionally biased region" description="Gly residues" evidence="1">
    <location>
        <begin position="171"/>
        <end position="181"/>
    </location>
</feature>
<reference evidence="2" key="2">
    <citation type="submission" date="2020-09" db="EMBL/GenBank/DDBJ databases">
        <authorList>
            <person name="Sun Q."/>
            <person name="Ohkuma M."/>
        </authorList>
    </citation>
    <scope>NUCLEOTIDE SEQUENCE</scope>
    <source>
        <strain evidence="2">JCM 4335</strain>
    </source>
</reference>
<dbReference type="RefSeq" id="WP_189529158.1">
    <property type="nucleotide sequence ID" value="NZ_BMSV01000001.1"/>
</dbReference>
<reference evidence="2" key="1">
    <citation type="journal article" date="2014" name="Int. J. Syst. Evol. Microbiol.">
        <title>Complete genome sequence of Corynebacterium casei LMG S-19264T (=DSM 44701T), isolated from a smear-ripened cheese.</title>
        <authorList>
            <consortium name="US DOE Joint Genome Institute (JGI-PGF)"/>
            <person name="Walter F."/>
            <person name="Albersmeier A."/>
            <person name="Kalinowski J."/>
            <person name="Ruckert C."/>
        </authorList>
    </citation>
    <scope>NUCLEOTIDE SEQUENCE</scope>
    <source>
        <strain evidence="2">JCM 4335</strain>
    </source>
</reference>
<evidence type="ECO:0000256" key="1">
    <source>
        <dbReference type="SAM" id="MobiDB-lite"/>
    </source>
</evidence>
<dbReference type="EMBL" id="BMSV01000001">
    <property type="protein sequence ID" value="GGP87140.1"/>
    <property type="molecule type" value="Genomic_DNA"/>
</dbReference>
<dbReference type="CDD" id="cd00161">
    <property type="entry name" value="beta-trefoil_Ricin-like"/>
    <property type="match status" value="1"/>
</dbReference>
<dbReference type="InterPro" id="IPR035992">
    <property type="entry name" value="Ricin_B-like_lectins"/>
</dbReference>
<gene>
    <name evidence="2" type="ORF">GCM10010249_00340</name>
</gene>
<dbReference type="Proteomes" id="UP000654123">
    <property type="component" value="Unassembled WGS sequence"/>
</dbReference>
<name>A0A918AUM2_9ACTN</name>
<dbReference type="Pfam" id="PF13560">
    <property type="entry name" value="HTH_31"/>
    <property type="match status" value="1"/>
</dbReference>
<organism evidence="2 3">
    <name type="scientific">Streptomyces roseolilacinus</name>
    <dbReference type="NCBI Taxonomy" id="66904"/>
    <lineage>
        <taxon>Bacteria</taxon>
        <taxon>Bacillati</taxon>
        <taxon>Actinomycetota</taxon>
        <taxon>Actinomycetes</taxon>
        <taxon>Kitasatosporales</taxon>
        <taxon>Streptomycetaceae</taxon>
        <taxon>Streptomyces</taxon>
    </lineage>
</organism>
<proteinExistence type="predicted"/>
<evidence type="ECO:0000313" key="2">
    <source>
        <dbReference type="EMBL" id="GGP87140.1"/>
    </source>
</evidence>